<proteinExistence type="predicted"/>
<dbReference type="EMBL" id="CP000250">
    <property type="protein sequence ID" value="ABD06005.1"/>
    <property type="molecule type" value="Genomic_DNA"/>
</dbReference>
<evidence type="ECO:0000313" key="2">
    <source>
        <dbReference type="EMBL" id="ABD06005.1"/>
    </source>
</evidence>
<keyword evidence="1" id="KW-1133">Transmembrane helix</keyword>
<dbReference type="HOGENOM" id="CLU_2510513_0_0_5"/>
<reference evidence="2 3" key="1">
    <citation type="submission" date="2006-01" db="EMBL/GenBank/DDBJ databases">
        <title>Complete sequence of Rhodopseudomonas palustris HaA2.</title>
        <authorList>
            <consortium name="US DOE Joint Genome Institute"/>
            <person name="Copeland A."/>
            <person name="Lucas S."/>
            <person name="Lapidus A."/>
            <person name="Barry K."/>
            <person name="Detter J.C."/>
            <person name="Glavina T."/>
            <person name="Hammon N."/>
            <person name="Israni S."/>
            <person name="Pitluck S."/>
            <person name="Chain P."/>
            <person name="Malfatti S."/>
            <person name="Shin M."/>
            <person name="Vergez L."/>
            <person name="Schmutz J."/>
            <person name="Larimer F."/>
            <person name="Land M."/>
            <person name="Hauser L."/>
            <person name="Pelletier D.A."/>
            <person name="Kyrpides N."/>
            <person name="Anderson I."/>
            <person name="Oda Y."/>
            <person name="Harwood C.S."/>
            <person name="Richardson P."/>
        </authorList>
    </citation>
    <scope>NUCLEOTIDE SEQUENCE [LARGE SCALE GENOMIC DNA]</scope>
    <source>
        <strain evidence="2 3">HaA2</strain>
    </source>
</reference>
<feature type="transmembrane region" description="Helical" evidence="1">
    <location>
        <begin position="49"/>
        <end position="73"/>
    </location>
</feature>
<keyword evidence="3" id="KW-1185">Reference proteome</keyword>
<keyword evidence="1" id="KW-0812">Transmembrane</keyword>
<evidence type="ECO:0000313" key="3">
    <source>
        <dbReference type="Proteomes" id="UP000008809"/>
    </source>
</evidence>
<dbReference type="AlphaFoldDB" id="Q2J0K5"/>
<organism evidence="2 3">
    <name type="scientific">Rhodopseudomonas palustris (strain HaA2)</name>
    <dbReference type="NCBI Taxonomy" id="316058"/>
    <lineage>
        <taxon>Bacteria</taxon>
        <taxon>Pseudomonadati</taxon>
        <taxon>Pseudomonadota</taxon>
        <taxon>Alphaproteobacteria</taxon>
        <taxon>Hyphomicrobiales</taxon>
        <taxon>Nitrobacteraceae</taxon>
        <taxon>Rhodopseudomonas</taxon>
    </lineage>
</organism>
<accession>Q2J0K5</accession>
<evidence type="ECO:0000256" key="1">
    <source>
        <dbReference type="SAM" id="Phobius"/>
    </source>
</evidence>
<name>Q2J0K5_RHOP2</name>
<dbReference type="Proteomes" id="UP000008809">
    <property type="component" value="Chromosome"/>
</dbReference>
<sequence length="85" mass="9249">MLPHKRLRLQGYLSARRFADACEGFVMTRLPGHEAGFIQRYTPDGTTRLIRGVAASLTVAVVLLSVILTLAVVSTQSSMAMPFAN</sequence>
<dbReference type="KEGG" id="rpb:RPB_1295"/>
<keyword evidence="1" id="KW-0472">Membrane</keyword>
<gene>
    <name evidence="2" type="ordered locus">RPB_1295</name>
</gene>
<dbReference type="STRING" id="316058.RPB_1295"/>
<protein>
    <submittedName>
        <fullName evidence="2">Uncharacterized protein</fullName>
    </submittedName>
</protein>
<dbReference type="RefSeq" id="WP_011440193.1">
    <property type="nucleotide sequence ID" value="NC_007778.1"/>
</dbReference>